<dbReference type="Gramene" id="Pp3c8_1430V3.2">
    <property type="protein sequence ID" value="PAC:32966466.CDS.1"/>
    <property type="gene ID" value="Pp3c8_1430"/>
</dbReference>
<sequence length="80" mass="9291">MAVSSCLSCHWRFRQEGGWFVQWYRKIELRVERRSGCSRDKVFVELGLGLHGCTCQAAENYEPGYKRSALIEADFEKQGE</sequence>
<dbReference type="EnsemblPlants" id="Pp3c8_1430V3.2">
    <property type="protein sequence ID" value="PAC:32966466.CDS.1"/>
    <property type="gene ID" value="Pp3c8_1430"/>
</dbReference>
<dbReference type="EMBL" id="ABEU02000008">
    <property type="protein sequence ID" value="PNR49106.1"/>
    <property type="molecule type" value="Genomic_DNA"/>
</dbReference>
<dbReference type="InParanoid" id="A0A2K1K5Q0"/>
<proteinExistence type="predicted"/>
<reference evidence="1 3" key="2">
    <citation type="journal article" date="2018" name="Plant J.">
        <title>The Physcomitrella patens chromosome-scale assembly reveals moss genome structure and evolution.</title>
        <authorList>
            <person name="Lang D."/>
            <person name="Ullrich K.K."/>
            <person name="Murat F."/>
            <person name="Fuchs J."/>
            <person name="Jenkins J."/>
            <person name="Haas F.B."/>
            <person name="Piednoel M."/>
            <person name="Gundlach H."/>
            <person name="Van Bel M."/>
            <person name="Meyberg R."/>
            <person name="Vives C."/>
            <person name="Morata J."/>
            <person name="Symeonidi A."/>
            <person name="Hiss M."/>
            <person name="Muchero W."/>
            <person name="Kamisugi Y."/>
            <person name="Saleh O."/>
            <person name="Blanc G."/>
            <person name="Decker E.L."/>
            <person name="van Gessel N."/>
            <person name="Grimwood J."/>
            <person name="Hayes R.D."/>
            <person name="Graham S.W."/>
            <person name="Gunter L.E."/>
            <person name="McDaniel S.F."/>
            <person name="Hoernstein S.N.W."/>
            <person name="Larsson A."/>
            <person name="Li F.W."/>
            <person name="Perroud P.F."/>
            <person name="Phillips J."/>
            <person name="Ranjan P."/>
            <person name="Rokshar D.S."/>
            <person name="Rothfels C.J."/>
            <person name="Schneider L."/>
            <person name="Shu S."/>
            <person name="Stevenson D.W."/>
            <person name="Thummler F."/>
            <person name="Tillich M."/>
            <person name="Villarreal Aguilar J.C."/>
            <person name="Widiez T."/>
            <person name="Wong G.K."/>
            <person name="Wymore A."/>
            <person name="Zhang Y."/>
            <person name="Zimmer A.D."/>
            <person name="Quatrano R.S."/>
            <person name="Mayer K.F.X."/>
            <person name="Goodstein D."/>
            <person name="Casacuberta J.M."/>
            <person name="Vandepoele K."/>
            <person name="Reski R."/>
            <person name="Cuming A.C."/>
            <person name="Tuskan G.A."/>
            <person name="Maumus F."/>
            <person name="Salse J."/>
            <person name="Schmutz J."/>
            <person name="Rensing S.A."/>
        </authorList>
    </citation>
    <scope>NUCLEOTIDE SEQUENCE [LARGE SCALE GENOMIC DNA]</scope>
    <source>
        <strain evidence="2 3">cv. Gransden 2004</strain>
    </source>
</reference>
<reference evidence="2" key="3">
    <citation type="submission" date="2020-12" db="UniProtKB">
        <authorList>
            <consortium name="EnsemblPlants"/>
        </authorList>
    </citation>
    <scope>IDENTIFICATION</scope>
</reference>
<accession>A0A2K1K5Q0</accession>
<organism evidence="1">
    <name type="scientific">Physcomitrium patens</name>
    <name type="common">Spreading-leaved earth moss</name>
    <name type="synonym">Physcomitrella patens</name>
    <dbReference type="NCBI Taxonomy" id="3218"/>
    <lineage>
        <taxon>Eukaryota</taxon>
        <taxon>Viridiplantae</taxon>
        <taxon>Streptophyta</taxon>
        <taxon>Embryophyta</taxon>
        <taxon>Bryophyta</taxon>
        <taxon>Bryophytina</taxon>
        <taxon>Bryopsida</taxon>
        <taxon>Funariidae</taxon>
        <taxon>Funariales</taxon>
        <taxon>Funariaceae</taxon>
        <taxon>Physcomitrium</taxon>
    </lineage>
</organism>
<evidence type="ECO:0000313" key="3">
    <source>
        <dbReference type="Proteomes" id="UP000006727"/>
    </source>
</evidence>
<dbReference type="Gramene" id="Pp3c8_1430V3.1">
    <property type="protein sequence ID" value="PAC:32966465.CDS.1"/>
    <property type="gene ID" value="Pp3c8_1430"/>
</dbReference>
<dbReference type="Proteomes" id="UP000006727">
    <property type="component" value="Chromosome 8"/>
</dbReference>
<dbReference type="AlphaFoldDB" id="A0A2K1K5Q0"/>
<keyword evidence="3" id="KW-1185">Reference proteome</keyword>
<dbReference type="PaxDb" id="3218-PP1S35_23V6.1"/>
<name>A0A2K1K5Q0_PHYPA</name>
<reference evidence="1 3" key="1">
    <citation type="journal article" date="2008" name="Science">
        <title>The Physcomitrella genome reveals evolutionary insights into the conquest of land by plants.</title>
        <authorList>
            <person name="Rensing S."/>
            <person name="Lang D."/>
            <person name="Zimmer A."/>
            <person name="Terry A."/>
            <person name="Salamov A."/>
            <person name="Shapiro H."/>
            <person name="Nishiyama T."/>
            <person name="Perroud P.-F."/>
            <person name="Lindquist E."/>
            <person name="Kamisugi Y."/>
            <person name="Tanahashi T."/>
            <person name="Sakakibara K."/>
            <person name="Fujita T."/>
            <person name="Oishi K."/>
            <person name="Shin-I T."/>
            <person name="Kuroki Y."/>
            <person name="Toyoda A."/>
            <person name="Suzuki Y."/>
            <person name="Hashimoto A."/>
            <person name="Yamaguchi K."/>
            <person name="Sugano A."/>
            <person name="Kohara Y."/>
            <person name="Fujiyama A."/>
            <person name="Anterola A."/>
            <person name="Aoki S."/>
            <person name="Ashton N."/>
            <person name="Barbazuk W.B."/>
            <person name="Barker E."/>
            <person name="Bennetzen J."/>
            <person name="Bezanilla M."/>
            <person name="Blankenship R."/>
            <person name="Cho S.H."/>
            <person name="Dutcher S."/>
            <person name="Estelle M."/>
            <person name="Fawcett J.A."/>
            <person name="Gundlach H."/>
            <person name="Hanada K."/>
            <person name="Heyl A."/>
            <person name="Hicks K.A."/>
            <person name="Hugh J."/>
            <person name="Lohr M."/>
            <person name="Mayer K."/>
            <person name="Melkozernov A."/>
            <person name="Murata T."/>
            <person name="Nelson D."/>
            <person name="Pils B."/>
            <person name="Prigge M."/>
            <person name="Reiss B."/>
            <person name="Renner T."/>
            <person name="Rombauts S."/>
            <person name="Rushton P."/>
            <person name="Sanderfoot A."/>
            <person name="Schween G."/>
            <person name="Shiu S.-H."/>
            <person name="Stueber K."/>
            <person name="Theodoulou F.L."/>
            <person name="Tu H."/>
            <person name="Van de Peer Y."/>
            <person name="Verrier P.J."/>
            <person name="Waters E."/>
            <person name="Wood A."/>
            <person name="Yang L."/>
            <person name="Cove D."/>
            <person name="Cuming A."/>
            <person name="Hasebe M."/>
            <person name="Lucas S."/>
            <person name="Mishler D.B."/>
            <person name="Reski R."/>
            <person name="Grigoriev I."/>
            <person name="Quatrano R.S."/>
            <person name="Boore J.L."/>
        </authorList>
    </citation>
    <scope>NUCLEOTIDE SEQUENCE [LARGE SCALE GENOMIC DNA]</scope>
    <source>
        <strain evidence="2 3">cv. Gransden 2004</strain>
    </source>
</reference>
<evidence type="ECO:0000313" key="2">
    <source>
        <dbReference type="EnsemblPlants" id="PAC:32966465.CDS.1"/>
    </source>
</evidence>
<gene>
    <name evidence="1" type="ORF">PHYPA_011002</name>
</gene>
<dbReference type="EnsemblPlants" id="Pp3c8_1430V3.1">
    <property type="protein sequence ID" value="PAC:32966465.CDS.1"/>
    <property type="gene ID" value="Pp3c8_1430"/>
</dbReference>
<evidence type="ECO:0000313" key="1">
    <source>
        <dbReference type="EMBL" id="PNR49106.1"/>
    </source>
</evidence>
<protein>
    <submittedName>
        <fullName evidence="1 2">Uncharacterized protein</fullName>
    </submittedName>
</protein>